<accession>A0A6G9XM99</accession>
<dbReference type="InterPro" id="IPR003399">
    <property type="entry name" value="Mce/MlaD"/>
</dbReference>
<evidence type="ECO:0000259" key="2">
    <source>
        <dbReference type="Pfam" id="PF02470"/>
    </source>
</evidence>
<dbReference type="GO" id="GO:0005576">
    <property type="term" value="C:extracellular region"/>
    <property type="evidence" value="ECO:0007669"/>
    <property type="project" value="TreeGrafter"/>
</dbReference>
<protein>
    <submittedName>
        <fullName evidence="3">MCE family protein</fullName>
    </submittedName>
</protein>
<dbReference type="PANTHER" id="PTHR33371">
    <property type="entry name" value="INTERMEMBRANE PHOSPHOLIPID TRANSPORT SYSTEM BINDING PROTEIN MLAD-RELATED"/>
    <property type="match status" value="1"/>
</dbReference>
<keyword evidence="1" id="KW-0812">Transmembrane</keyword>
<dbReference type="Pfam" id="PF02470">
    <property type="entry name" value="MlaD"/>
    <property type="match status" value="1"/>
</dbReference>
<sequence length="376" mass="39622">MKLCRDETGRVVVSFQRVRRESGRRGARFAVGVAMVLAVALPASGCAFDPASVPVPGAEISGPTYHIAIQFENVLNLPARAKIMANGAQVGTVSGVSVVDPAKAGGRGGYVVVDAMISKSVRLPETTRAELRQNTVLGDIHLALLTPTDGFGTLLPEGGTIGLAQTKPPVQLEDTMAALATFTQGGAVQQVQDTIKQLNDVLPADTARTAQIGKTMADDAVDLGNHLDELDSLLDGIDNNSTVLHKIRPELAQLLSQESVDQMNGIAPSIIGVTKIFDQLGPIGTSLTWLAPMLSNAEGAVQAFLPLLASARPLDLSQPSNLRALVSLLRDKVIPFAERGPKVNIVGVRAEGADVVSAQDQTDRIIQTLRMIGVVR</sequence>
<gene>
    <name evidence="3" type="ORF">F5X71_06605</name>
</gene>
<evidence type="ECO:0000313" key="3">
    <source>
        <dbReference type="EMBL" id="QIS02028.1"/>
    </source>
</evidence>
<dbReference type="EMBL" id="CP046171">
    <property type="protein sequence ID" value="QIS02028.1"/>
    <property type="molecule type" value="Genomic_DNA"/>
</dbReference>
<evidence type="ECO:0000256" key="1">
    <source>
        <dbReference type="SAM" id="Phobius"/>
    </source>
</evidence>
<dbReference type="PANTHER" id="PTHR33371:SF15">
    <property type="entry name" value="LIPOPROTEIN LPRN"/>
    <property type="match status" value="1"/>
</dbReference>
<feature type="transmembrane region" description="Helical" evidence="1">
    <location>
        <begin position="26"/>
        <end position="45"/>
    </location>
</feature>
<organism evidence="3 4">
    <name type="scientific">Nocardia brasiliensis</name>
    <dbReference type="NCBI Taxonomy" id="37326"/>
    <lineage>
        <taxon>Bacteria</taxon>
        <taxon>Bacillati</taxon>
        <taxon>Actinomycetota</taxon>
        <taxon>Actinomycetes</taxon>
        <taxon>Mycobacteriales</taxon>
        <taxon>Nocardiaceae</taxon>
        <taxon>Nocardia</taxon>
    </lineage>
</organism>
<dbReference type="Proteomes" id="UP000501705">
    <property type="component" value="Chromosome"/>
</dbReference>
<dbReference type="AlphaFoldDB" id="A0A6G9XM99"/>
<name>A0A6G9XM99_NOCBR</name>
<proteinExistence type="predicted"/>
<evidence type="ECO:0000313" key="4">
    <source>
        <dbReference type="Proteomes" id="UP000501705"/>
    </source>
</evidence>
<reference evidence="3 4" key="1">
    <citation type="journal article" date="2019" name="ACS Chem. Biol.">
        <title>Identification and Mobilization of a Cryptic Antibiotic Biosynthesis Gene Locus from a Human-Pathogenic Nocardia Isolate.</title>
        <authorList>
            <person name="Herisse M."/>
            <person name="Ishida K."/>
            <person name="Porter J.L."/>
            <person name="Howden B."/>
            <person name="Hertweck C."/>
            <person name="Stinear T.P."/>
            <person name="Pidot S.J."/>
        </authorList>
    </citation>
    <scope>NUCLEOTIDE SEQUENCE [LARGE SCALE GENOMIC DNA]</scope>
    <source>
        <strain evidence="3 4">AUSMDU00024985</strain>
    </source>
</reference>
<keyword evidence="1" id="KW-0472">Membrane</keyword>
<keyword evidence="1" id="KW-1133">Transmembrane helix</keyword>
<dbReference type="InterPro" id="IPR052336">
    <property type="entry name" value="MlaD_Phospholipid_Transporter"/>
</dbReference>
<feature type="domain" description="Mce/MlaD" evidence="2">
    <location>
        <begin position="63"/>
        <end position="145"/>
    </location>
</feature>